<name>G9C9I6_COMTE</name>
<gene>
    <name evidence="2" type="primary">kleE</name>
</gene>
<dbReference type="EMBL" id="JF274987">
    <property type="protein sequence ID" value="AEX00453.1"/>
    <property type="molecule type" value="Genomic_DNA"/>
</dbReference>
<dbReference type="Pfam" id="PF17394">
    <property type="entry name" value="KleE"/>
    <property type="match status" value="1"/>
</dbReference>
<evidence type="ECO:0000313" key="2">
    <source>
        <dbReference type="EMBL" id="AEX00453.1"/>
    </source>
</evidence>
<proteinExistence type="predicted"/>
<reference evidence="2" key="2">
    <citation type="journal article" date="2012" name="Appl. Environ. Microbiol.">
        <title>Role of IncP-1beta Plasmids pWDL7::rfp and pNB8c in Chloroaniline Catabolism as Determined by Genomic and Functional Analyses.</title>
        <authorList>
            <person name="Krol J.E."/>
            <person name="Penrod J.T."/>
            <person name="McCaslin H."/>
            <person name="Rogers L.M."/>
            <person name="Yano H."/>
            <person name="Stancik A.D."/>
            <person name="Dejonghe W."/>
            <person name="Brown C.J."/>
            <person name="Parales R.E."/>
            <person name="Wuertz S."/>
            <person name="Top E.M."/>
        </authorList>
    </citation>
    <scope>NUCLEOTIDE SEQUENCE</scope>
    <source>
        <strain evidence="2">TB30</strain>
        <plasmid evidence="2">pTB30</plasmid>
    </source>
</reference>
<sequence>MLPSGSTQHSTRKRVEGQAMSNIIKFPKEIEQPAAPAPVEPAAAPAAPNKAPGAGLLAGLVKFVWVATVLVWPILKWVLSIATFFQFVRMLYHWNTPGVYAGWSFLVYFAVLTAITYFVSIYKPKGL</sequence>
<organism evidence="2">
    <name type="scientific">Comamonas testosteroni</name>
    <name type="common">Pseudomonas testosteroni</name>
    <dbReference type="NCBI Taxonomy" id="285"/>
    <lineage>
        <taxon>Bacteria</taxon>
        <taxon>Pseudomonadati</taxon>
        <taxon>Pseudomonadota</taxon>
        <taxon>Betaproteobacteria</taxon>
        <taxon>Burkholderiales</taxon>
        <taxon>Comamonadaceae</taxon>
        <taxon>Comamonas</taxon>
    </lineage>
</organism>
<protein>
    <submittedName>
        <fullName evidence="2">KleE</fullName>
    </submittedName>
</protein>
<reference evidence="2" key="1">
    <citation type="journal article" date="2002" name="FEMS Microbiol. Ecol.">
        <title>Diversity of 3-chloroaniline and 3,4-dichloroaniline degrading bacteria isolated from three different soils and involvement of their plasmids in chloroaniline degradation.</title>
        <authorList>
            <person name="Dejonghe W."/>
            <person name="Goris J."/>
            <person name="Dierickx A."/>
            <person name="De Dobbeleer V."/>
            <person name="Crul K."/>
            <person name="De Vos P."/>
            <person name="Verstraete W."/>
            <person name="Top E.M."/>
        </authorList>
    </citation>
    <scope>NUCLEOTIDE SEQUENCE</scope>
    <source>
        <strain evidence="2">TB30</strain>
        <plasmid evidence="2">pTB30</plasmid>
    </source>
</reference>
<accession>G9C9I6</accession>
<feature type="transmembrane region" description="Helical" evidence="1">
    <location>
        <begin position="100"/>
        <end position="122"/>
    </location>
</feature>
<keyword evidence="1" id="KW-1133">Transmembrane helix</keyword>
<keyword evidence="1" id="KW-0472">Membrane</keyword>
<feature type="transmembrane region" description="Helical" evidence="1">
    <location>
        <begin position="63"/>
        <end position="88"/>
    </location>
</feature>
<dbReference type="InterPro" id="IPR035362">
    <property type="entry name" value="KleE"/>
</dbReference>
<dbReference type="AlphaFoldDB" id="G9C9I6"/>
<evidence type="ECO:0000256" key="1">
    <source>
        <dbReference type="SAM" id="Phobius"/>
    </source>
</evidence>
<keyword evidence="1" id="KW-0812">Transmembrane</keyword>
<keyword evidence="2" id="KW-0614">Plasmid</keyword>
<geneLocation type="plasmid" evidence="2">
    <name>pTB30</name>
</geneLocation>